<organism evidence="2 3">
    <name type="scientific">Croceibacterium mercuriale</name>
    <dbReference type="NCBI Taxonomy" id="1572751"/>
    <lineage>
        <taxon>Bacteria</taxon>
        <taxon>Pseudomonadati</taxon>
        <taxon>Pseudomonadota</taxon>
        <taxon>Alphaproteobacteria</taxon>
        <taxon>Sphingomonadales</taxon>
        <taxon>Erythrobacteraceae</taxon>
        <taxon>Croceibacterium</taxon>
    </lineage>
</organism>
<dbReference type="InterPro" id="IPR003018">
    <property type="entry name" value="GAF"/>
</dbReference>
<dbReference type="SMART" id="SM00267">
    <property type="entry name" value="GGDEF"/>
    <property type="match status" value="1"/>
</dbReference>
<gene>
    <name evidence="2" type="ORF">PK98_11350</name>
</gene>
<dbReference type="SUPFAM" id="SSF55073">
    <property type="entry name" value="Nucleotide cyclase"/>
    <property type="match status" value="1"/>
</dbReference>
<dbReference type="Pfam" id="PF00990">
    <property type="entry name" value="GGDEF"/>
    <property type="match status" value="1"/>
</dbReference>
<dbReference type="Pfam" id="PF01590">
    <property type="entry name" value="GAF"/>
    <property type="match status" value="1"/>
</dbReference>
<evidence type="ECO:0000313" key="3">
    <source>
        <dbReference type="Proteomes" id="UP000030988"/>
    </source>
</evidence>
<dbReference type="AlphaFoldDB" id="A0A0B2BT11"/>
<feature type="domain" description="GGDEF" evidence="1">
    <location>
        <begin position="333"/>
        <end position="470"/>
    </location>
</feature>
<accession>A0A0B2BT11</accession>
<dbReference type="STRING" id="1572751.PK98_11350"/>
<dbReference type="EMBL" id="JTDN01000002">
    <property type="protein sequence ID" value="KHL24574.1"/>
    <property type="molecule type" value="Genomic_DNA"/>
</dbReference>
<evidence type="ECO:0000259" key="1">
    <source>
        <dbReference type="PROSITE" id="PS50887"/>
    </source>
</evidence>
<dbReference type="Proteomes" id="UP000030988">
    <property type="component" value="Unassembled WGS sequence"/>
</dbReference>
<name>A0A0B2BT11_9SPHN</name>
<dbReference type="InterPro" id="IPR043128">
    <property type="entry name" value="Rev_trsase/Diguanyl_cyclase"/>
</dbReference>
<dbReference type="InterPro" id="IPR035965">
    <property type="entry name" value="PAS-like_dom_sf"/>
</dbReference>
<dbReference type="Gene3D" id="3.30.450.40">
    <property type="match status" value="1"/>
</dbReference>
<keyword evidence="3" id="KW-1185">Reference proteome</keyword>
<dbReference type="RefSeq" id="WP_039097023.1">
    <property type="nucleotide sequence ID" value="NZ_JTDN01000002.1"/>
</dbReference>
<comment type="caution">
    <text evidence="2">The sequence shown here is derived from an EMBL/GenBank/DDBJ whole genome shotgun (WGS) entry which is preliminary data.</text>
</comment>
<dbReference type="PROSITE" id="PS50887">
    <property type="entry name" value="GGDEF"/>
    <property type="match status" value="1"/>
</dbReference>
<dbReference type="Gene3D" id="3.30.450.20">
    <property type="entry name" value="PAS domain"/>
    <property type="match status" value="1"/>
</dbReference>
<dbReference type="SMART" id="SM00065">
    <property type="entry name" value="GAF"/>
    <property type="match status" value="1"/>
</dbReference>
<dbReference type="SUPFAM" id="SSF55781">
    <property type="entry name" value="GAF domain-like"/>
    <property type="match status" value="1"/>
</dbReference>
<proteinExistence type="predicted"/>
<dbReference type="InterPro" id="IPR000014">
    <property type="entry name" value="PAS"/>
</dbReference>
<sequence length="475" mass="52267">MQALDALEILDTPPEREFDMVAQLAAELLGCPIALVSLIDTQRQWFKARYGLQISDTPLEQSFCRVPVRLNNPLIVPDARADPQFRDNPLVKGDPNIRFYAGVPLRITTRPDRAPVPVGTLCAIDSQARVADPHDLRVLETLGQVLETMLAARLAEARARHLAAQYKQALVEKDRLHRQLHQAERLAQIGSWRFTLADGQVEWSPQLYAIYQLPAGSVVTVDQAFDFFPPADRMRLQDAVDETVRTGRGFDVELTMLTALQQERRVRSLGEMELQDGEPVAMFGVFKDITDRHELETALRHAADTDELTLLGSRKRCNALLDQTIARCVAEGAPLALVLVDLDHFKAVNDQCGHATGDEVLRRAGEALRAAWLAGSFAGRMGGDEFVLLLTEPELLADLPGTMRRLLTELRQDVECPGARAPIAVSGTLGAAWLAPDCADRASLLLRADQALYQAKNAVRGTAAIAGQDGTLIAR</sequence>
<dbReference type="InterPro" id="IPR029787">
    <property type="entry name" value="Nucleotide_cyclase"/>
</dbReference>
<dbReference type="PANTHER" id="PTHR43102">
    <property type="entry name" value="SLR1143 PROTEIN"/>
    <property type="match status" value="1"/>
</dbReference>
<reference evidence="2 3" key="1">
    <citation type="submission" date="2014-11" db="EMBL/GenBank/DDBJ databases">
        <title>Draft genome sequence of Kirrobacter mercurialis.</title>
        <authorList>
            <person name="Coil D.A."/>
            <person name="Eisen J.A."/>
        </authorList>
    </citation>
    <scope>NUCLEOTIDE SEQUENCE [LARGE SCALE GENOMIC DNA]</scope>
    <source>
        <strain evidence="2 3">Coronado</strain>
    </source>
</reference>
<evidence type="ECO:0000313" key="2">
    <source>
        <dbReference type="EMBL" id="KHL24574.1"/>
    </source>
</evidence>
<dbReference type="InterPro" id="IPR000160">
    <property type="entry name" value="GGDEF_dom"/>
</dbReference>
<dbReference type="CDD" id="cd01949">
    <property type="entry name" value="GGDEF"/>
    <property type="match status" value="1"/>
</dbReference>
<dbReference type="NCBIfam" id="TIGR00254">
    <property type="entry name" value="GGDEF"/>
    <property type="match status" value="1"/>
</dbReference>
<dbReference type="CDD" id="cd00130">
    <property type="entry name" value="PAS"/>
    <property type="match status" value="1"/>
</dbReference>
<protein>
    <recommendedName>
        <fullName evidence="1">GGDEF domain-containing protein</fullName>
    </recommendedName>
</protein>
<dbReference type="Gene3D" id="3.30.70.270">
    <property type="match status" value="1"/>
</dbReference>
<dbReference type="InterPro" id="IPR029016">
    <property type="entry name" value="GAF-like_dom_sf"/>
</dbReference>
<dbReference type="SUPFAM" id="SSF55785">
    <property type="entry name" value="PYP-like sensor domain (PAS domain)"/>
    <property type="match status" value="1"/>
</dbReference>
<dbReference type="PANTHER" id="PTHR43102:SF2">
    <property type="entry name" value="GAF DOMAIN-CONTAINING PROTEIN"/>
    <property type="match status" value="1"/>
</dbReference>